<dbReference type="RefSeq" id="XP_033678727.1">
    <property type="nucleotide sequence ID" value="XM_033830012.1"/>
</dbReference>
<dbReference type="PANTHER" id="PTHR14097">
    <property type="entry name" value="OXIDOREDUCTASE HTATIP2"/>
    <property type="match status" value="1"/>
</dbReference>
<reference evidence="1" key="1">
    <citation type="journal article" date="2020" name="Stud. Mycol.">
        <title>101 Dothideomycetes genomes: a test case for predicting lifestyles and emergence of pathogens.</title>
        <authorList>
            <person name="Haridas S."/>
            <person name="Albert R."/>
            <person name="Binder M."/>
            <person name="Bloem J."/>
            <person name="Labutti K."/>
            <person name="Salamov A."/>
            <person name="Andreopoulos B."/>
            <person name="Baker S."/>
            <person name="Barry K."/>
            <person name="Bills G."/>
            <person name="Bluhm B."/>
            <person name="Cannon C."/>
            <person name="Castanera R."/>
            <person name="Culley D."/>
            <person name="Daum C."/>
            <person name="Ezra D."/>
            <person name="Gonzalez J."/>
            <person name="Henrissat B."/>
            <person name="Kuo A."/>
            <person name="Liang C."/>
            <person name="Lipzen A."/>
            <person name="Lutzoni F."/>
            <person name="Magnuson J."/>
            <person name="Mondo S."/>
            <person name="Nolan M."/>
            <person name="Ohm R."/>
            <person name="Pangilinan J."/>
            <person name="Park H.-J."/>
            <person name="Ramirez L."/>
            <person name="Alfaro M."/>
            <person name="Sun H."/>
            <person name="Tritt A."/>
            <person name="Yoshinaga Y."/>
            <person name="Zwiers L.-H."/>
            <person name="Turgeon B."/>
            <person name="Goodwin S."/>
            <person name="Spatafora J."/>
            <person name="Crous P."/>
            <person name="Grigoriev I."/>
        </authorList>
    </citation>
    <scope>NUCLEOTIDE SEQUENCE</scope>
    <source>
        <strain evidence="1">CBS 122368</strain>
    </source>
</reference>
<gene>
    <name evidence="1" type="ORF">BU26DRAFT_523315</name>
</gene>
<protein>
    <recommendedName>
        <fullName evidence="3">NAD(P)-binding domain-containing protein</fullName>
    </recommendedName>
</protein>
<proteinExistence type="predicted"/>
<evidence type="ECO:0000313" key="1">
    <source>
        <dbReference type="EMBL" id="KAF2243723.1"/>
    </source>
</evidence>
<name>A0A6A6I1H8_9PLEO</name>
<evidence type="ECO:0000313" key="2">
    <source>
        <dbReference type="Proteomes" id="UP000800094"/>
    </source>
</evidence>
<dbReference type="GeneID" id="54583342"/>
<accession>A0A6A6I1H8</accession>
<dbReference type="Gene3D" id="3.40.50.720">
    <property type="entry name" value="NAD(P)-binding Rossmann-like Domain"/>
    <property type="match status" value="1"/>
</dbReference>
<sequence length="235" mass="25455">MTFKLILTGITGRIGGEVLQQSLKNPSVTSVIALARRPVPELASHPKLDLVVVKDFKQYPDELIAQLSGADGCIWCMTTPAGDPVLELEYPKSFAEVFAATLAGRGERFQYLHVTGAAVERNQSKPLWLKSSVRKIKGQGELQMIDFAKDPATNGLWETIIARPGGVVKRGTMFGEAAALVGGSSGWTIRSDELAVALIDAVMNGSEDQLLQPVALLNRGQQLIKKQVDTEDENK</sequence>
<dbReference type="SUPFAM" id="SSF51735">
    <property type="entry name" value="NAD(P)-binding Rossmann-fold domains"/>
    <property type="match status" value="1"/>
</dbReference>
<dbReference type="EMBL" id="ML987204">
    <property type="protein sequence ID" value="KAF2243723.1"/>
    <property type="molecule type" value="Genomic_DNA"/>
</dbReference>
<dbReference type="InterPro" id="IPR036291">
    <property type="entry name" value="NAD(P)-bd_dom_sf"/>
</dbReference>
<dbReference type="AlphaFoldDB" id="A0A6A6I1H8"/>
<evidence type="ECO:0008006" key="3">
    <source>
        <dbReference type="Google" id="ProtNLM"/>
    </source>
</evidence>
<dbReference type="OrthoDB" id="3535423at2759"/>
<keyword evidence="2" id="KW-1185">Reference proteome</keyword>
<organism evidence="1 2">
    <name type="scientific">Trematosphaeria pertusa</name>
    <dbReference type="NCBI Taxonomy" id="390896"/>
    <lineage>
        <taxon>Eukaryota</taxon>
        <taxon>Fungi</taxon>
        <taxon>Dikarya</taxon>
        <taxon>Ascomycota</taxon>
        <taxon>Pezizomycotina</taxon>
        <taxon>Dothideomycetes</taxon>
        <taxon>Pleosporomycetidae</taxon>
        <taxon>Pleosporales</taxon>
        <taxon>Massarineae</taxon>
        <taxon>Trematosphaeriaceae</taxon>
        <taxon>Trematosphaeria</taxon>
    </lineage>
</organism>
<dbReference type="PANTHER" id="PTHR14097:SF9">
    <property type="entry name" value="EPIMERASE, PUTATIVE (AFU_ORTHOLOGUE AFUA_8G07320)-RELATED"/>
    <property type="match status" value="1"/>
</dbReference>
<dbReference type="Proteomes" id="UP000800094">
    <property type="component" value="Unassembled WGS sequence"/>
</dbReference>